<evidence type="ECO:0000256" key="7">
    <source>
        <dbReference type="RuleBase" id="RU366010"/>
    </source>
</evidence>
<evidence type="ECO:0000313" key="9">
    <source>
        <dbReference type="Proteomes" id="UP001590950"/>
    </source>
</evidence>
<dbReference type="InterPro" id="IPR011051">
    <property type="entry name" value="RmlC_Cupin_sf"/>
</dbReference>
<protein>
    <recommendedName>
        <fullName evidence="2 7">Cysteine dioxygenase</fullName>
        <ecNumber evidence="2 7">1.13.11.20</ecNumber>
    </recommendedName>
</protein>
<dbReference type="SUPFAM" id="SSF51182">
    <property type="entry name" value="RmlC-like cupins"/>
    <property type="match status" value="1"/>
</dbReference>
<keyword evidence="6 7" id="KW-0408">Iron</keyword>
<evidence type="ECO:0000256" key="6">
    <source>
        <dbReference type="ARBA" id="ARBA00023004"/>
    </source>
</evidence>
<keyword evidence="5 7" id="KW-0560">Oxidoreductase</keyword>
<dbReference type="Proteomes" id="UP001590950">
    <property type="component" value="Unassembled WGS sequence"/>
</dbReference>
<accession>A0ABR4ABG6</accession>
<dbReference type="InterPro" id="IPR014710">
    <property type="entry name" value="RmlC-like_jellyroll"/>
</dbReference>
<dbReference type="Gene3D" id="2.60.120.10">
    <property type="entry name" value="Jelly Rolls"/>
    <property type="match status" value="1"/>
</dbReference>
<sequence length="224" mass="25103">MSAGPGNELFGSMGKQSHASDAFQQLVQGLNCHLESSPGSAFKDIDHQPIIQAMEVYKSRSSEWDKYAHKNAKQCFTRNLVDPGNGKHNLLILVWSPGKESPIHDHAGSHCIMKMLQGSLRETRYNWPDKNVVNAGHRRPLQPKKETILSRDEVTYITDSYGLHKISNPDPTVYAVSLHLYAPPNAAREGCQVFDEHTGEATHVVRYDLFSEMGRINDPHKSCL</sequence>
<keyword evidence="9" id="KW-1185">Reference proteome</keyword>
<dbReference type="InterPro" id="IPR010300">
    <property type="entry name" value="CDO_1"/>
</dbReference>
<evidence type="ECO:0000313" key="8">
    <source>
        <dbReference type="EMBL" id="KAL2043115.1"/>
    </source>
</evidence>
<keyword evidence="4 7" id="KW-0223">Dioxygenase</keyword>
<proteinExistence type="inferred from homology"/>
<comment type="similarity">
    <text evidence="1 7">Belongs to the cysteine dioxygenase family.</text>
</comment>
<evidence type="ECO:0000256" key="1">
    <source>
        <dbReference type="ARBA" id="ARBA00006622"/>
    </source>
</evidence>
<dbReference type="EC" id="1.13.11.20" evidence="2 7"/>
<evidence type="ECO:0000256" key="2">
    <source>
        <dbReference type="ARBA" id="ARBA00013133"/>
    </source>
</evidence>
<dbReference type="EMBL" id="JBEFKJ010000012">
    <property type="protein sequence ID" value="KAL2043115.1"/>
    <property type="molecule type" value="Genomic_DNA"/>
</dbReference>
<comment type="caution">
    <text evidence="8">The sequence shown here is derived from an EMBL/GenBank/DDBJ whole genome shotgun (WGS) entry which is preliminary data.</text>
</comment>
<keyword evidence="3 7" id="KW-0479">Metal-binding</keyword>
<dbReference type="PANTHER" id="PTHR12918">
    <property type="entry name" value="CYSTEINE DIOXYGENASE"/>
    <property type="match status" value="1"/>
</dbReference>
<dbReference type="CDD" id="cd10548">
    <property type="entry name" value="cupin_CDO"/>
    <property type="match status" value="1"/>
</dbReference>
<comment type="catalytic activity">
    <reaction evidence="7">
        <text>L-cysteine + O2 = 3-sulfino-L-alanine + H(+)</text>
        <dbReference type="Rhea" id="RHEA:20441"/>
        <dbReference type="ChEBI" id="CHEBI:15378"/>
        <dbReference type="ChEBI" id="CHEBI:15379"/>
        <dbReference type="ChEBI" id="CHEBI:35235"/>
        <dbReference type="ChEBI" id="CHEBI:61085"/>
        <dbReference type="EC" id="1.13.11.20"/>
    </reaction>
</comment>
<evidence type="ECO:0000256" key="3">
    <source>
        <dbReference type="ARBA" id="ARBA00022723"/>
    </source>
</evidence>
<name>A0ABR4ABG6_9LECA</name>
<reference evidence="8 9" key="1">
    <citation type="submission" date="2024-09" db="EMBL/GenBank/DDBJ databases">
        <title>Rethinking Asexuality: The Enigmatic Case of Functional Sexual Genes in Lepraria (Stereocaulaceae).</title>
        <authorList>
            <person name="Doellman M."/>
            <person name="Sun Y."/>
            <person name="Barcenas-Pena A."/>
            <person name="Lumbsch H.T."/>
            <person name="Grewe F."/>
        </authorList>
    </citation>
    <scope>NUCLEOTIDE SEQUENCE [LARGE SCALE GENOMIC DNA]</scope>
    <source>
        <strain evidence="8 9">Mercado 3170</strain>
    </source>
</reference>
<gene>
    <name evidence="8" type="ORF">N7G274_004175</name>
</gene>
<dbReference type="Pfam" id="PF05995">
    <property type="entry name" value="CDO_I"/>
    <property type="match status" value="1"/>
</dbReference>
<evidence type="ECO:0000256" key="4">
    <source>
        <dbReference type="ARBA" id="ARBA00022964"/>
    </source>
</evidence>
<evidence type="ECO:0000256" key="5">
    <source>
        <dbReference type="ARBA" id="ARBA00023002"/>
    </source>
</evidence>
<comment type="cofactor">
    <cofactor evidence="7">
        <name>Fe cation</name>
        <dbReference type="ChEBI" id="CHEBI:24875"/>
    </cofactor>
    <text evidence="7">Binds 1 Fe cation per subunit.</text>
</comment>
<organism evidence="8 9">
    <name type="scientific">Stereocaulon virgatum</name>
    <dbReference type="NCBI Taxonomy" id="373712"/>
    <lineage>
        <taxon>Eukaryota</taxon>
        <taxon>Fungi</taxon>
        <taxon>Dikarya</taxon>
        <taxon>Ascomycota</taxon>
        <taxon>Pezizomycotina</taxon>
        <taxon>Lecanoromycetes</taxon>
        <taxon>OSLEUM clade</taxon>
        <taxon>Lecanoromycetidae</taxon>
        <taxon>Lecanorales</taxon>
        <taxon>Lecanorineae</taxon>
        <taxon>Stereocaulaceae</taxon>
        <taxon>Stereocaulon</taxon>
    </lineage>
</organism>
<dbReference type="PANTHER" id="PTHR12918:SF1">
    <property type="entry name" value="CYSTEINE DIOXYGENASE TYPE 1"/>
    <property type="match status" value="1"/>
</dbReference>